<feature type="coiled-coil region" evidence="1">
    <location>
        <begin position="446"/>
        <end position="1014"/>
    </location>
</feature>
<dbReference type="OrthoDB" id="10255522at2759"/>
<feature type="coiled-coil region" evidence="1">
    <location>
        <begin position="1040"/>
        <end position="1300"/>
    </location>
</feature>
<evidence type="ECO:0000313" key="5">
    <source>
        <dbReference type="Ensembl" id="ENSLLEP00000011706.1"/>
    </source>
</evidence>
<dbReference type="GO" id="GO:0005634">
    <property type="term" value="C:nucleus"/>
    <property type="evidence" value="ECO:0007669"/>
    <property type="project" value="TreeGrafter"/>
</dbReference>
<dbReference type="Ensembl" id="ENSLLET00000012179.1">
    <property type="protein sequence ID" value="ENSLLEP00000011706.1"/>
    <property type="gene ID" value="ENSLLEG00000007470.1"/>
</dbReference>
<feature type="compositionally biased region" description="Basic and acidic residues" evidence="2">
    <location>
        <begin position="1340"/>
        <end position="1349"/>
    </location>
</feature>
<accession>A0A8C5PBW9</accession>
<dbReference type="InterPro" id="IPR018302">
    <property type="entry name" value="CenpF/LEK1_Rb-prot-bd"/>
</dbReference>
<dbReference type="GO" id="GO:0000775">
    <property type="term" value="C:chromosome, centromeric region"/>
    <property type="evidence" value="ECO:0007669"/>
    <property type="project" value="InterPro"/>
</dbReference>
<dbReference type="GO" id="GO:0000922">
    <property type="term" value="C:spindle pole"/>
    <property type="evidence" value="ECO:0007669"/>
    <property type="project" value="TreeGrafter"/>
</dbReference>
<evidence type="ECO:0000259" key="3">
    <source>
        <dbReference type="Pfam" id="PF10473"/>
    </source>
</evidence>
<dbReference type="GeneTree" id="ENSGT00730000111187"/>
<dbReference type="Gene3D" id="1.10.287.1490">
    <property type="match status" value="1"/>
</dbReference>
<reference evidence="5" key="1">
    <citation type="submission" date="2025-08" db="UniProtKB">
        <authorList>
            <consortium name="Ensembl"/>
        </authorList>
    </citation>
    <scope>IDENTIFICATION</scope>
</reference>
<keyword evidence="6" id="KW-1185">Reference proteome</keyword>
<reference evidence="5" key="2">
    <citation type="submission" date="2025-09" db="UniProtKB">
        <authorList>
            <consortium name="Ensembl"/>
        </authorList>
    </citation>
    <scope>IDENTIFICATION</scope>
</reference>
<dbReference type="InterPro" id="IPR019513">
    <property type="entry name" value="Centromere_CenpF_leu-rich_rpt"/>
</dbReference>
<protein>
    <recommendedName>
        <fullName evidence="7">Centromere protein F</fullName>
    </recommendedName>
</protein>
<dbReference type="Proteomes" id="UP000694569">
    <property type="component" value="Unplaced"/>
</dbReference>
<proteinExistence type="predicted"/>
<dbReference type="GO" id="GO:0010389">
    <property type="term" value="P:regulation of G2/M transition of mitotic cell cycle"/>
    <property type="evidence" value="ECO:0007669"/>
    <property type="project" value="TreeGrafter"/>
</dbReference>
<dbReference type="InterPro" id="IPR043513">
    <property type="entry name" value="Cenp-F"/>
</dbReference>
<organism evidence="5 6">
    <name type="scientific">Leptobrachium leishanense</name>
    <name type="common">Leishan spiny toad</name>
    <dbReference type="NCBI Taxonomy" id="445787"/>
    <lineage>
        <taxon>Eukaryota</taxon>
        <taxon>Metazoa</taxon>
        <taxon>Chordata</taxon>
        <taxon>Craniata</taxon>
        <taxon>Vertebrata</taxon>
        <taxon>Euteleostomi</taxon>
        <taxon>Amphibia</taxon>
        <taxon>Batrachia</taxon>
        <taxon>Anura</taxon>
        <taxon>Pelobatoidea</taxon>
        <taxon>Megophryidae</taxon>
        <taxon>Leptobrachium</taxon>
    </lineage>
</organism>
<name>A0A8C5PBW9_9ANUR</name>
<evidence type="ECO:0000313" key="6">
    <source>
        <dbReference type="Proteomes" id="UP000694569"/>
    </source>
</evidence>
<dbReference type="GO" id="GO:0000278">
    <property type="term" value="P:mitotic cell cycle"/>
    <property type="evidence" value="ECO:0007669"/>
    <property type="project" value="TreeGrafter"/>
</dbReference>
<feature type="region of interest" description="Disordered" evidence="2">
    <location>
        <begin position="1300"/>
        <end position="1383"/>
    </location>
</feature>
<evidence type="ECO:0000256" key="2">
    <source>
        <dbReference type="SAM" id="MobiDB-lite"/>
    </source>
</evidence>
<feature type="domain" description="Centromere protein Cenp-F leucine-rich repeat-containing" evidence="3">
    <location>
        <begin position="723"/>
        <end position="855"/>
    </location>
</feature>
<dbReference type="Pfam" id="PF10473">
    <property type="entry name" value="CENP-F_leu_zip"/>
    <property type="match status" value="1"/>
</dbReference>
<dbReference type="GO" id="GO:0051310">
    <property type="term" value="P:metaphase chromosome alignment"/>
    <property type="evidence" value="ECO:0007669"/>
    <property type="project" value="TreeGrafter"/>
</dbReference>
<feature type="coiled-coil region" evidence="1">
    <location>
        <begin position="204"/>
        <end position="262"/>
    </location>
</feature>
<feature type="region of interest" description="Disordered" evidence="2">
    <location>
        <begin position="1417"/>
        <end position="1456"/>
    </location>
</feature>
<feature type="compositionally biased region" description="Basic and acidic residues" evidence="2">
    <location>
        <begin position="1497"/>
        <end position="1514"/>
    </location>
</feature>
<dbReference type="GO" id="GO:0042803">
    <property type="term" value="F:protein homodimerization activity"/>
    <property type="evidence" value="ECO:0007669"/>
    <property type="project" value="InterPro"/>
</dbReference>
<evidence type="ECO:0000256" key="1">
    <source>
        <dbReference type="SAM" id="Coils"/>
    </source>
</evidence>
<dbReference type="GO" id="GO:0008017">
    <property type="term" value="F:microtubule binding"/>
    <property type="evidence" value="ECO:0007669"/>
    <property type="project" value="InterPro"/>
</dbReference>
<evidence type="ECO:0008006" key="7">
    <source>
        <dbReference type="Google" id="ProtNLM"/>
    </source>
</evidence>
<feature type="region of interest" description="Disordered" evidence="2">
    <location>
        <begin position="1479"/>
        <end position="1521"/>
    </location>
</feature>
<dbReference type="PANTHER" id="PTHR18874">
    <property type="entry name" value="CMF/LEK/CENP CELL DIVISION-RELATED"/>
    <property type="match status" value="1"/>
</dbReference>
<feature type="compositionally biased region" description="Polar residues" evidence="2">
    <location>
        <begin position="1423"/>
        <end position="1456"/>
    </location>
</feature>
<dbReference type="Pfam" id="PF10490">
    <property type="entry name" value="CENP-F_C_Rb_bdg"/>
    <property type="match status" value="1"/>
</dbReference>
<evidence type="ECO:0000259" key="4">
    <source>
        <dbReference type="Pfam" id="PF10490"/>
    </source>
</evidence>
<dbReference type="GO" id="GO:0070840">
    <property type="term" value="F:dynein complex binding"/>
    <property type="evidence" value="ECO:0007669"/>
    <property type="project" value="InterPro"/>
</dbReference>
<feature type="domain" description="Kinetochore protein Cenp-F/LEK1 Rb protein-binding" evidence="4">
    <location>
        <begin position="1377"/>
        <end position="1418"/>
    </location>
</feature>
<sequence>MTLDGVSTDLVVGCDTERNTLQEESGKGQEVACGIGEPENINNSGDYDVVMKEDALIQSSSKVLDLGSTQTDQRKVTPSFEEQKTFLFECKNENLVDYQHITTTFDAENDVPLKMSKTALLSDNTTDLCDLAEQTLDFGNHSLNITNLQSASPSGLTFCCTPSNGHRPRKSLTGDISLNRSFEEQLHAFASMMVNEEGDYNKLLDIYQADVQELKKQYDSEIEKLQQKLKEQAKEMDTKLEEEKKEKEHLSLELEAARLELQYLDLSARSFLSFDVDDLKSFDTNQSVCTVLPIGSLNLNNSCVEKSDKPKEIQKSPDSKVGCKNKIDPEALILEKSLGTGELENQSPNCSLIAGTRKNPPDIQNRQTVIENLGLHAQQFSKENLKLLQHVKDGEREIETSDAVTKDLNEKVEKHKSEFGQETDSSEVHNGTMELEEERTCLFEKLEILAHEKQQLSGRVHDLEKDLVDLSNTTERLKIQLSDLSAVKENFERSSEEWKEKYLQAENELRRAKSENGNIENHALSLESDLDTLQVKFQKLQDQNEEHLKCVSSLRERLDVALEERNRIIQELGSANEDKEEYMELYHQLQRKECEFEASKANTRELLRLLEDEIRALKSELQTAKSITEQLSADAEQLNKKQIDDLQNQMQQIQQEKVILLEKINDLETQARTAINEKTELSRTLECCQFEKQEMVARLNIAQEEVALMRAGIEKLKKQIESDEKKRRHMVEKLKDGERNSDRLNDKIENLERELSMSEENLEGVVIQNETIKEELERVMSQKDILEKETNTFRRKVVEQEKDLLERQEKIIELEAALLNMVNAMEAKEMAQRDLKEESEKVLLALQTQLNELQEQKVLSDERHQAVSANHLEALSLVEQSNTDLLHQLEEAQAIIRNLEASVEKLTLDLENHRQTLDEKTRQILILEEKLEHAGQWEQKFSSELLSFEEERETLNNEKKVLKARVDQLEDQVHAMSTASDSSEKTIADLRTLCGDLQEQLDTSSSENQALLQQVSVLSESCSDLQGRLCDADQRVKTAQETHSVEREALEEQIGELQRQNQESSAFLTAAVSQRTEMEETVANLQKELDVQLQKNNEDTFKYDARLSEADLKQQALVNEIKQHKDKVQDYQEKLTLAEAHLTAQKQELECLKTSNEELNQSLGKSEQQMMELNQIKADISEMKKENAVTCSNLDLWMKSCKRLEQEKGQLEEQIKRHEANLESFQEKPKNAEMDNSSSDLLAELEELKQSLEEKTLEADESVEKYCTLIIETHKLEEANDMLQRQVDLLTMKLKELETNKEVKSSPRKPGALMKTCKGKGEKDRRSTQGAVKQSTKRCRAQEAADEPKYTTPTSQRQTKRVKKTASSTVATPPISDDGHFELDGLPEVVKQGFADIPSGKRSPFVLCRTALPLRKSPRLSAQKPSPSNLSTIQNADLENSPSFPNLTEGGSNSQKLNKTELMQLEAAVRSIELSSPLSAYNKRKAPVSESPVLCQKETRKQSNIEALHDKSESDETCNVQ</sequence>
<keyword evidence="1" id="KW-0175">Coiled coil</keyword>
<dbReference type="PANTHER" id="PTHR18874:SF10">
    <property type="entry name" value="CENTROMERE PROTEIN F"/>
    <property type="match status" value="1"/>
</dbReference>